<feature type="non-terminal residue" evidence="2">
    <location>
        <position position="1"/>
    </location>
</feature>
<organism evidence="2 3">
    <name type="scientific">Taxus chinensis</name>
    <name type="common">Chinese yew</name>
    <name type="synonym">Taxus wallichiana var. chinensis</name>
    <dbReference type="NCBI Taxonomy" id="29808"/>
    <lineage>
        <taxon>Eukaryota</taxon>
        <taxon>Viridiplantae</taxon>
        <taxon>Streptophyta</taxon>
        <taxon>Embryophyta</taxon>
        <taxon>Tracheophyta</taxon>
        <taxon>Spermatophyta</taxon>
        <taxon>Pinopsida</taxon>
        <taxon>Pinidae</taxon>
        <taxon>Conifers II</taxon>
        <taxon>Cupressales</taxon>
        <taxon>Taxaceae</taxon>
        <taxon>Taxus</taxon>
    </lineage>
</organism>
<evidence type="ECO:0000313" key="2">
    <source>
        <dbReference type="EMBL" id="KAH9288284.1"/>
    </source>
</evidence>
<gene>
    <name evidence="2" type="ORF">KI387_032401</name>
</gene>
<dbReference type="Gene3D" id="3.80.10.10">
    <property type="entry name" value="Ribonuclease Inhibitor"/>
    <property type="match status" value="1"/>
</dbReference>
<proteinExistence type="predicted"/>
<feature type="non-terminal residue" evidence="2">
    <location>
        <position position="129"/>
    </location>
</feature>
<sequence length="129" mass="14481">NDVYAPFLGFHTFLFSCGILHLALVHINQVQSFLGLSVRGFSAIASCKNFQHLDISFKNIDDANLVVIPNSAFFLHHLSLVKCESVRDMQVLLNFKALEYLNLDQCLFVNDEGLDFLVVSCSRLSDLSL</sequence>
<reference evidence="2 3" key="1">
    <citation type="journal article" date="2021" name="Nat. Plants">
        <title>The Taxus genome provides insights into paclitaxel biosynthesis.</title>
        <authorList>
            <person name="Xiong X."/>
            <person name="Gou J."/>
            <person name="Liao Q."/>
            <person name="Li Y."/>
            <person name="Zhou Q."/>
            <person name="Bi G."/>
            <person name="Li C."/>
            <person name="Du R."/>
            <person name="Wang X."/>
            <person name="Sun T."/>
            <person name="Guo L."/>
            <person name="Liang H."/>
            <person name="Lu P."/>
            <person name="Wu Y."/>
            <person name="Zhang Z."/>
            <person name="Ro D.K."/>
            <person name="Shang Y."/>
            <person name="Huang S."/>
            <person name="Yan J."/>
        </authorList>
    </citation>
    <scope>NUCLEOTIDE SEQUENCE [LARGE SCALE GENOMIC DNA]</scope>
    <source>
        <strain evidence="2">Ta-2019</strain>
    </source>
</reference>
<keyword evidence="1" id="KW-1133">Transmembrane helix</keyword>
<dbReference type="EMBL" id="JAHRHJ020003813">
    <property type="protein sequence ID" value="KAH9288284.1"/>
    <property type="molecule type" value="Genomic_DNA"/>
</dbReference>
<protein>
    <recommendedName>
        <fullName evidence="4">F-box/LRR-repeat protein</fullName>
    </recommendedName>
</protein>
<dbReference type="Proteomes" id="UP000824469">
    <property type="component" value="Unassembled WGS sequence"/>
</dbReference>
<evidence type="ECO:0000313" key="3">
    <source>
        <dbReference type="Proteomes" id="UP000824469"/>
    </source>
</evidence>
<dbReference type="AlphaFoldDB" id="A0AA38BZL7"/>
<feature type="transmembrane region" description="Helical" evidence="1">
    <location>
        <begin position="6"/>
        <end position="27"/>
    </location>
</feature>
<keyword evidence="3" id="KW-1185">Reference proteome</keyword>
<dbReference type="SUPFAM" id="SSF52047">
    <property type="entry name" value="RNI-like"/>
    <property type="match status" value="1"/>
</dbReference>
<keyword evidence="1" id="KW-0472">Membrane</keyword>
<keyword evidence="1" id="KW-0812">Transmembrane</keyword>
<dbReference type="InterPro" id="IPR032675">
    <property type="entry name" value="LRR_dom_sf"/>
</dbReference>
<accession>A0AA38BZL7</accession>
<evidence type="ECO:0000256" key="1">
    <source>
        <dbReference type="SAM" id="Phobius"/>
    </source>
</evidence>
<comment type="caution">
    <text evidence="2">The sequence shown here is derived from an EMBL/GenBank/DDBJ whole genome shotgun (WGS) entry which is preliminary data.</text>
</comment>
<name>A0AA38BZL7_TAXCH</name>
<evidence type="ECO:0008006" key="4">
    <source>
        <dbReference type="Google" id="ProtNLM"/>
    </source>
</evidence>